<evidence type="ECO:0000256" key="1">
    <source>
        <dbReference type="ARBA" id="ARBA00023122"/>
    </source>
</evidence>
<dbReference type="InterPro" id="IPR000644">
    <property type="entry name" value="CBS_dom"/>
</dbReference>
<dbReference type="PANTHER" id="PTHR43080">
    <property type="entry name" value="CBS DOMAIN-CONTAINING PROTEIN CBSX3, MITOCHONDRIAL"/>
    <property type="match status" value="1"/>
</dbReference>
<keyword evidence="1" id="KW-0129">CBS domain</keyword>
<accession>A0A0W8G5X8</accession>
<sequence>MFSVPASPILKKRLSDIMAEKDISTSGDRPGGLLQSGLPDEGPALGIPQAPSRPQAAEAPDLSLFAGRVGDLVSRRPVEVEADLPIRDAARAMLREGVGSLLVSRAPGDILGIVTDKDLRKAVALGRDLESGVKTIMSSPVAAIAGHEACFDALLTMMARKIHHLAVTGPDGVAGMVTTHDILLVHGTSPLSLFREIQSQRDFAGLYPLLAKAPRVIRALLDNGARAGHIARLITVVNDHILHKIIELVHREIGPPPTAYCWISMGSEGRREQTIATDQDNALVYADSPDEPVRRAAEVFFQALAERVVGHLEKAGFPRCKGDMMASNPAWRKSLAAWKDTFDAWIAVPEPMEVLHSTIFFDFRGVAGHTALAGDLRAHVARRAAASGIFLRFLAADCQVTRAPLTFFRGFAVEKSGEHKYTLDLKKRGLVPFQDFARVLALAHGVMETGTLERVETLARQGHIPTNLGREVAQAFEFLLSVKLTHQLYQVERGLPPDTHIDPRALSDLDKGTLRDAFGVIGSMQSFLKDMFHLNAG</sequence>
<feature type="region of interest" description="Disordered" evidence="2">
    <location>
        <begin position="21"/>
        <end position="58"/>
    </location>
</feature>
<name>A0A0W8G5X8_9ZZZZ</name>
<dbReference type="InterPro" id="IPR051257">
    <property type="entry name" value="Diverse_CBS-Domain"/>
</dbReference>
<dbReference type="SMART" id="SM00116">
    <property type="entry name" value="CBS"/>
    <property type="match status" value="2"/>
</dbReference>
<proteinExistence type="predicted"/>
<dbReference type="GO" id="GO:0008773">
    <property type="term" value="F:[protein-PII] uridylyltransferase activity"/>
    <property type="evidence" value="ECO:0007669"/>
    <property type="project" value="InterPro"/>
</dbReference>
<dbReference type="Gene3D" id="3.10.580.10">
    <property type="entry name" value="CBS-domain"/>
    <property type="match status" value="1"/>
</dbReference>
<dbReference type="AlphaFoldDB" id="A0A0W8G5X8"/>
<feature type="domain" description="CBS" evidence="3">
    <location>
        <begin position="73"/>
        <end position="129"/>
    </location>
</feature>
<dbReference type="InterPro" id="IPR018821">
    <property type="entry name" value="DUF294_put_nucleoTrafse_sb-bd"/>
</dbReference>
<protein>
    <submittedName>
        <fullName evidence="4">Putative signal-transduction protein</fullName>
    </submittedName>
</protein>
<evidence type="ECO:0000259" key="3">
    <source>
        <dbReference type="PROSITE" id="PS51371"/>
    </source>
</evidence>
<organism evidence="4">
    <name type="scientific">hydrocarbon metagenome</name>
    <dbReference type="NCBI Taxonomy" id="938273"/>
    <lineage>
        <taxon>unclassified sequences</taxon>
        <taxon>metagenomes</taxon>
        <taxon>ecological metagenomes</taxon>
    </lineage>
</organism>
<comment type="caution">
    <text evidence="4">The sequence shown here is derived from an EMBL/GenBank/DDBJ whole genome shotgun (WGS) entry which is preliminary data.</text>
</comment>
<dbReference type="SUPFAM" id="SSF54631">
    <property type="entry name" value="CBS-domain pair"/>
    <property type="match status" value="1"/>
</dbReference>
<dbReference type="InterPro" id="IPR005105">
    <property type="entry name" value="GlnD_Uridyltrans_N"/>
</dbReference>
<dbReference type="InterPro" id="IPR046342">
    <property type="entry name" value="CBS_dom_sf"/>
</dbReference>
<dbReference type="Pfam" id="PF03445">
    <property type="entry name" value="DUF294"/>
    <property type="match status" value="1"/>
</dbReference>
<gene>
    <name evidence="4" type="ORF">ASZ90_001550</name>
</gene>
<dbReference type="EMBL" id="LNQE01000205">
    <property type="protein sequence ID" value="KUG28568.1"/>
    <property type="molecule type" value="Genomic_DNA"/>
</dbReference>
<evidence type="ECO:0000256" key="2">
    <source>
        <dbReference type="SAM" id="MobiDB-lite"/>
    </source>
</evidence>
<dbReference type="PANTHER" id="PTHR43080:SF2">
    <property type="entry name" value="CBS DOMAIN-CONTAINING PROTEIN"/>
    <property type="match status" value="1"/>
</dbReference>
<dbReference type="PROSITE" id="PS51371">
    <property type="entry name" value="CBS"/>
    <property type="match status" value="2"/>
</dbReference>
<feature type="domain" description="CBS" evidence="3">
    <location>
        <begin position="137"/>
        <end position="193"/>
    </location>
</feature>
<dbReference type="Pfam" id="PF10335">
    <property type="entry name" value="DUF294_C"/>
    <property type="match status" value="1"/>
</dbReference>
<reference evidence="4" key="1">
    <citation type="journal article" date="2015" name="Proc. Natl. Acad. Sci. U.S.A.">
        <title>Networks of energetic and metabolic interactions define dynamics in microbial communities.</title>
        <authorList>
            <person name="Embree M."/>
            <person name="Liu J.K."/>
            <person name="Al-Bassam M.M."/>
            <person name="Zengler K."/>
        </authorList>
    </citation>
    <scope>NUCLEOTIDE SEQUENCE</scope>
</reference>
<dbReference type="Pfam" id="PF00571">
    <property type="entry name" value="CBS"/>
    <property type="match status" value="2"/>
</dbReference>
<evidence type="ECO:0000313" key="4">
    <source>
        <dbReference type="EMBL" id="KUG28568.1"/>
    </source>
</evidence>
<dbReference type="CDD" id="cd05401">
    <property type="entry name" value="NT_GlnE_GlnD_like"/>
    <property type="match status" value="1"/>
</dbReference>